<protein>
    <submittedName>
        <fullName evidence="3">Ion_trans domain-containing protein</fullName>
    </submittedName>
</protein>
<reference evidence="3" key="1">
    <citation type="submission" date="2017-02" db="UniProtKB">
        <authorList>
            <consortium name="WormBaseParasite"/>
        </authorList>
    </citation>
    <scope>IDENTIFICATION</scope>
</reference>
<dbReference type="Proteomes" id="UP000036681">
    <property type="component" value="Unplaced"/>
</dbReference>
<evidence type="ECO:0000313" key="3">
    <source>
        <dbReference type="WBParaSite" id="ALUE_0001356101-mRNA-1"/>
    </source>
</evidence>
<dbReference type="AlphaFoldDB" id="A0A0M3I8B5"/>
<evidence type="ECO:0000313" key="2">
    <source>
        <dbReference type="Proteomes" id="UP000036681"/>
    </source>
</evidence>
<keyword evidence="1" id="KW-1133">Transmembrane helix</keyword>
<feature type="transmembrane region" description="Helical" evidence="1">
    <location>
        <begin position="45"/>
        <end position="69"/>
    </location>
</feature>
<name>A0A0M3I8B5_ASCLU</name>
<organism evidence="2 3">
    <name type="scientific">Ascaris lumbricoides</name>
    <name type="common">Giant roundworm</name>
    <dbReference type="NCBI Taxonomy" id="6252"/>
    <lineage>
        <taxon>Eukaryota</taxon>
        <taxon>Metazoa</taxon>
        <taxon>Ecdysozoa</taxon>
        <taxon>Nematoda</taxon>
        <taxon>Chromadorea</taxon>
        <taxon>Rhabditida</taxon>
        <taxon>Spirurina</taxon>
        <taxon>Ascaridomorpha</taxon>
        <taxon>Ascaridoidea</taxon>
        <taxon>Ascarididae</taxon>
        <taxon>Ascaris</taxon>
    </lineage>
</organism>
<keyword evidence="2" id="KW-1185">Reference proteome</keyword>
<accession>A0A0M3I8B5</accession>
<dbReference type="WBParaSite" id="ALUE_0001356101-mRNA-1">
    <property type="protein sequence ID" value="ALUE_0001356101-mRNA-1"/>
    <property type="gene ID" value="ALUE_0001356101"/>
</dbReference>
<evidence type="ECO:0000256" key="1">
    <source>
        <dbReference type="SAM" id="Phobius"/>
    </source>
</evidence>
<keyword evidence="1" id="KW-0812">Transmembrane</keyword>
<keyword evidence="1" id="KW-0472">Membrane</keyword>
<sequence length="76" mass="8797">MLATHCGRCAKWRWNHRYRVLSILQNSSPCPFLYSNRCLPSNNTYSTYVVLLLAAAMNNFIGLLIKAILDEIDKHR</sequence>
<proteinExistence type="predicted"/>